<dbReference type="InterPro" id="IPR000182">
    <property type="entry name" value="GNAT_dom"/>
</dbReference>
<evidence type="ECO:0000256" key="2">
    <source>
        <dbReference type="ARBA" id="ARBA00023315"/>
    </source>
</evidence>
<dbReference type="PROSITE" id="PS51186">
    <property type="entry name" value="GNAT"/>
    <property type="match status" value="1"/>
</dbReference>
<evidence type="ECO:0000313" key="5">
    <source>
        <dbReference type="Proteomes" id="UP000032266"/>
    </source>
</evidence>
<evidence type="ECO:0000256" key="1">
    <source>
        <dbReference type="ARBA" id="ARBA00022679"/>
    </source>
</evidence>
<organism evidence="4 5">
    <name type="scientific">Gynuella sunshinyii YC6258</name>
    <dbReference type="NCBI Taxonomy" id="1445510"/>
    <lineage>
        <taxon>Bacteria</taxon>
        <taxon>Pseudomonadati</taxon>
        <taxon>Pseudomonadota</taxon>
        <taxon>Gammaproteobacteria</taxon>
        <taxon>Oceanospirillales</taxon>
        <taxon>Saccharospirillaceae</taxon>
        <taxon>Gynuella</taxon>
    </lineage>
</organism>
<dbReference type="InterPro" id="IPR050832">
    <property type="entry name" value="Bact_Acetyltransf"/>
</dbReference>
<dbReference type="RefSeq" id="WP_044616791.1">
    <property type="nucleotide sequence ID" value="NZ_CP007142.1"/>
</dbReference>
<dbReference type="Gene3D" id="3.40.630.30">
    <property type="match status" value="1"/>
</dbReference>
<dbReference type="PANTHER" id="PTHR43877">
    <property type="entry name" value="AMINOALKYLPHOSPHONATE N-ACETYLTRANSFERASE-RELATED-RELATED"/>
    <property type="match status" value="1"/>
</dbReference>
<protein>
    <submittedName>
        <fullName evidence="4">Acetyltransferase</fullName>
    </submittedName>
</protein>
<dbReference type="KEGG" id="gsn:YC6258_02179"/>
<evidence type="ECO:0000259" key="3">
    <source>
        <dbReference type="PROSITE" id="PS51186"/>
    </source>
</evidence>
<dbReference type="Proteomes" id="UP000032266">
    <property type="component" value="Chromosome"/>
</dbReference>
<dbReference type="HOGENOM" id="CLU_139687_0_0_6"/>
<dbReference type="STRING" id="1445510.YC6258_02179"/>
<name>A0A0C5VHT9_9GAMM</name>
<dbReference type="EMBL" id="CP007142">
    <property type="protein sequence ID" value="AJQ94217.1"/>
    <property type="molecule type" value="Genomic_DNA"/>
</dbReference>
<keyword evidence="2" id="KW-0012">Acyltransferase</keyword>
<dbReference type="CDD" id="cd04301">
    <property type="entry name" value="NAT_SF"/>
    <property type="match status" value="1"/>
</dbReference>
<accession>A0A0C5VHT9</accession>
<proteinExistence type="predicted"/>
<keyword evidence="1 4" id="KW-0808">Transferase</keyword>
<keyword evidence="5" id="KW-1185">Reference proteome</keyword>
<dbReference type="AlphaFoldDB" id="A0A0C5VHT9"/>
<evidence type="ECO:0000313" key="4">
    <source>
        <dbReference type="EMBL" id="AJQ94217.1"/>
    </source>
</evidence>
<dbReference type="Pfam" id="PF00583">
    <property type="entry name" value="Acetyltransf_1"/>
    <property type="match status" value="1"/>
</dbReference>
<gene>
    <name evidence="4" type="ORF">YC6258_02179</name>
</gene>
<dbReference type="InterPro" id="IPR016181">
    <property type="entry name" value="Acyl_CoA_acyltransferase"/>
</dbReference>
<reference evidence="4 5" key="1">
    <citation type="submission" date="2014-01" db="EMBL/GenBank/DDBJ databases">
        <title>Full genme sequencing of cellulolytic bacterium Gynuella sunshinyii YC6258T gen. nov., sp. nov.</title>
        <authorList>
            <person name="Khan H."/>
            <person name="Chung E.J."/>
            <person name="Chung Y.R."/>
        </authorList>
    </citation>
    <scope>NUCLEOTIDE SEQUENCE [LARGE SCALE GENOMIC DNA]</scope>
    <source>
        <strain evidence="4 5">YC6258</strain>
    </source>
</reference>
<dbReference type="GO" id="GO:0016747">
    <property type="term" value="F:acyltransferase activity, transferring groups other than amino-acyl groups"/>
    <property type="evidence" value="ECO:0007669"/>
    <property type="project" value="InterPro"/>
</dbReference>
<dbReference type="SUPFAM" id="SSF55729">
    <property type="entry name" value="Acyl-CoA N-acyltransferases (Nat)"/>
    <property type="match status" value="1"/>
</dbReference>
<sequence>MDEILLRRAGLEDAPEISDCITQAYIPYVSKTGLAPAPLQDNCSELIRRHRVYVLADDVRIAGVLVLMHQDYRLLLECIAVHPEYQGRGLGTRLFQHAESEAQQLGLNVIVLHTNELMTESIRLYKRLGYQEVERRVENGCRRVFMEKRIMFYE</sequence>
<feature type="domain" description="N-acetyltransferase" evidence="3">
    <location>
        <begin position="4"/>
        <end position="151"/>
    </location>
</feature>